<dbReference type="SMART" id="SM00333">
    <property type="entry name" value="TUDOR"/>
    <property type="match status" value="3"/>
</dbReference>
<feature type="region of interest" description="Disordered" evidence="1">
    <location>
        <begin position="917"/>
        <end position="951"/>
    </location>
</feature>
<feature type="region of interest" description="Disordered" evidence="1">
    <location>
        <begin position="756"/>
        <end position="838"/>
    </location>
</feature>
<evidence type="ECO:0000259" key="2">
    <source>
        <dbReference type="PROSITE" id="PS50304"/>
    </source>
</evidence>
<comment type="caution">
    <text evidence="3">The sequence shown here is derived from an EMBL/GenBank/DDBJ whole genome shotgun (WGS) entry which is preliminary data.</text>
</comment>
<sequence length="1173" mass="132574">MYHAVASEETQHIQKMVSKQKSAKKKRNIKPASRRPKLPSYTRPPPKPRPPPTSTMDTSPGRTISNMMAPPYAWGRSPMQPEQFHVVLNRGDGHRSVVQSGMGRALHGAMEAANRERQQQQSKTYEVPPRFRRQQGRQTPDTPTRPPQSASTSRTPPHGRIGGPRRRALEVEKVMDGKKYYQLVAKYMESRNLPLKFETIPSKMNNRDFYASSIKIDGEVYGSEDIFGTQKDAEYAVCRTMCEKLNLLQNTSPSGDSGKSQLSIPEAELKSRVKKILQEKTNGVWSTRLPVVYMEEFKEPTPDNILDLVRKWTDIARVEAIEVTGRDIIYPVKEDPDKNRDLQIPLAPTLPLMQEVTVFSTFINNCGHFYVQKEDSPIDEIVEELEKISKSTHIPNPEYLIEGCHCAALFLEDNSWSRAEVISCDDEELKTKMKAMFLDYGNEEYIEPRSTRWLNEKAASYPAQAISCYLRGINYLDDEDNWSKESTVEFARIVHEEALVAITHAYDENGFCEVDLFLASDPSVNVNQKLIDEGLVKSIFTVDQSDEMYNGITIEPEPLVFPTDNQWDVYVSFVNRTTDSVMMRLVGEEYSEKLDELEFCLEQAFHSAPEEEVIEAGMVCVAYVESLYHRVRVLDIGEKWIECYFLDHGDTDKFIKDQLRILDPKINTSLAYQGFEASLYGLEDIAQNSAALEKLFDVALGKTCVAEIVSRDDGLSVILYDTSGKDDVNINDLILKTVSVEAESSLLVASQTVSPADSLSSIPDKVKPDSAKSSQQSSPALPRKNLSSPKPSSKDSTPKASPGSSCIGKDEKSVILKENLSSKTSTVSRQTEKTQKLTSNTVKTFETKKPASKVSAKFVQAQDDTEEGSDSWETESEEEFVEQEYEEEEDKTDHNSNLKFTSIDEICDSIDSKCKIITKSPSPPPSSDVTSLYTWNKNDKDGTSHNDNEEYDDSELWIPKEYHKLPLPDVYSVPPVGEFCDIHVSFVFDPTNFVCNPYESLAELNDLHQEMYHYFNTYHTDRFLNDEDLKLGHLYAGEQNGLWYRIIVNKIINPGLVSVYNVDYGEYNAMTLDEIKPLPWRFWKLPQQAFKGKLIDIQPAGGAQVWSEAAKYKMTQMAQDRNLVGLVCGIDETGVVSLKLVDTSSEEDVCLHEVLLEMGYAELIATPHPHGHE</sequence>
<name>A0ABQ9G1H2_TEGGR</name>
<feature type="compositionally biased region" description="Basic and acidic residues" evidence="1">
    <location>
        <begin position="937"/>
        <end position="948"/>
    </location>
</feature>
<feature type="domain" description="Tudor" evidence="2">
    <location>
        <begin position="399"/>
        <end position="461"/>
    </location>
</feature>
<evidence type="ECO:0000313" key="3">
    <source>
        <dbReference type="EMBL" id="KAJ8321823.1"/>
    </source>
</evidence>
<keyword evidence="4" id="KW-1185">Reference proteome</keyword>
<dbReference type="Pfam" id="PF00567">
    <property type="entry name" value="TUDOR"/>
    <property type="match status" value="3"/>
</dbReference>
<feature type="compositionally biased region" description="Acidic residues" evidence="1">
    <location>
        <begin position="863"/>
        <end position="890"/>
    </location>
</feature>
<dbReference type="SUPFAM" id="SSF63748">
    <property type="entry name" value="Tudor/PWWP/MBT"/>
    <property type="match status" value="3"/>
</dbReference>
<feature type="compositionally biased region" description="Pro residues" evidence="1">
    <location>
        <begin position="42"/>
        <end position="53"/>
    </location>
</feature>
<dbReference type="Gene3D" id="3.30.420.610">
    <property type="entry name" value="LOTUS domain-like"/>
    <property type="match status" value="1"/>
</dbReference>
<accession>A0ABQ9G1H2</accession>
<dbReference type="InterPro" id="IPR035437">
    <property type="entry name" value="SNase_OB-fold_sf"/>
</dbReference>
<dbReference type="PROSITE" id="PS50304">
    <property type="entry name" value="TUDOR"/>
    <property type="match status" value="1"/>
</dbReference>
<dbReference type="CDD" id="cd20379">
    <property type="entry name" value="Tudor_dTUD-like"/>
    <property type="match status" value="1"/>
</dbReference>
<dbReference type="Gene3D" id="2.30.30.140">
    <property type="match status" value="3"/>
</dbReference>
<proteinExistence type="predicted"/>
<feature type="compositionally biased region" description="Basic residues" evidence="1">
    <location>
        <begin position="21"/>
        <end position="37"/>
    </location>
</feature>
<dbReference type="Proteomes" id="UP001217089">
    <property type="component" value="Unassembled WGS sequence"/>
</dbReference>
<reference evidence="3 4" key="1">
    <citation type="submission" date="2022-12" db="EMBL/GenBank/DDBJ databases">
        <title>Chromosome-level genome of Tegillarca granosa.</title>
        <authorList>
            <person name="Kim J."/>
        </authorList>
    </citation>
    <scope>NUCLEOTIDE SEQUENCE [LARGE SCALE GENOMIC DNA]</scope>
    <source>
        <strain evidence="3">Teg-2019</strain>
        <tissue evidence="3">Adductor muscle</tissue>
    </source>
</reference>
<dbReference type="Gene3D" id="2.40.50.90">
    <property type="match status" value="3"/>
</dbReference>
<protein>
    <recommendedName>
        <fullName evidence="2">Tudor domain-containing protein</fullName>
    </recommendedName>
</protein>
<dbReference type="PANTHER" id="PTHR22948">
    <property type="entry name" value="TUDOR DOMAIN CONTAINING PROTEIN"/>
    <property type="match status" value="1"/>
</dbReference>
<gene>
    <name evidence="3" type="ORF">KUTeg_000294</name>
</gene>
<dbReference type="InterPro" id="IPR002999">
    <property type="entry name" value="Tudor"/>
</dbReference>
<feature type="region of interest" description="Disordered" evidence="1">
    <location>
        <begin position="108"/>
        <end position="167"/>
    </location>
</feature>
<feature type="compositionally biased region" description="Low complexity" evidence="1">
    <location>
        <begin position="782"/>
        <end position="791"/>
    </location>
</feature>
<dbReference type="InterPro" id="IPR041966">
    <property type="entry name" value="LOTUS-like"/>
</dbReference>
<dbReference type="InterPro" id="IPR050621">
    <property type="entry name" value="Tudor_domain_containing"/>
</dbReference>
<feature type="compositionally biased region" description="Polar residues" evidence="1">
    <location>
        <begin position="819"/>
        <end position="829"/>
    </location>
</feature>
<feature type="region of interest" description="Disordered" evidence="1">
    <location>
        <begin position="856"/>
        <end position="894"/>
    </location>
</feature>
<evidence type="ECO:0000313" key="4">
    <source>
        <dbReference type="Proteomes" id="UP001217089"/>
    </source>
</evidence>
<dbReference type="SUPFAM" id="SSF54768">
    <property type="entry name" value="dsRNA-binding domain-like"/>
    <property type="match status" value="1"/>
</dbReference>
<evidence type="ECO:0000256" key="1">
    <source>
        <dbReference type="SAM" id="MobiDB-lite"/>
    </source>
</evidence>
<organism evidence="3 4">
    <name type="scientific">Tegillarca granosa</name>
    <name type="common">Malaysian cockle</name>
    <name type="synonym">Anadara granosa</name>
    <dbReference type="NCBI Taxonomy" id="220873"/>
    <lineage>
        <taxon>Eukaryota</taxon>
        <taxon>Metazoa</taxon>
        <taxon>Spiralia</taxon>
        <taxon>Lophotrochozoa</taxon>
        <taxon>Mollusca</taxon>
        <taxon>Bivalvia</taxon>
        <taxon>Autobranchia</taxon>
        <taxon>Pteriomorphia</taxon>
        <taxon>Arcoida</taxon>
        <taxon>Arcoidea</taxon>
        <taxon>Arcidae</taxon>
        <taxon>Tegillarca</taxon>
    </lineage>
</organism>
<feature type="region of interest" description="Disordered" evidence="1">
    <location>
        <begin position="1"/>
        <end position="76"/>
    </location>
</feature>
<dbReference type="EMBL" id="JARBDR010000018">
    <property type="protein sequence ID" value="KAJ8321823.1"/>
    <property type="molecule type" value="Genomic_DNA"/>
</dbReference>
<dbReference type="PANTHER" id="PTHR22948:SF76">
    <property type="entry name" value="FI20010P1-RELATED"/>
    <property type="match status" value="1"/>
</dbReference>
<feature type="compositionally biased region" description="Polar residues" evidence="1">
    <location>
        <begin position="56"/>
        <end position="66"/>
    </location>
</feature>